<sequence>MSRTEVGKRKIINTVRNPNLDVLDILEFESCDLKDEFWDLKVGREEMEARRDRNKHFIVQIFRTNGFERINFCSDKGKNVARAYSDATTPLLQTTSSKSEYEKVMYIDADTGKGTTTTCMDGSFCMTNKDAQNDQEDGRLCLDQSSFEMPASKPLVQGTNSYNNGKEKRRARTSPEAISTSLLGPRDKKFKEAS</sequence>
<feature type="compositionally biased region" description="Basic and acidic residues" evidence="1">
    <location>
        <begin position="185"/>
        <end position="194"/>
    </location>
</feature>
<accession>A0A2G2XVE2</accession>
<protein>
    <submittedName>
        <fullName evidence="2">Uncharacterized protein</fullName>
    </submittedName>
</protein>
<dbReference type="Proteomes" id="UP000222542">
    <property type="component" value="Unassembled WGS sequence"/>
</dbReference>
<dbReference type="STRING" id="4072.A0A2G2XVE2"/>
<feature type="region of interest" description="Disordered" evidence="1">
    <location>
        <begin position="151"/>
        <end position="194"/>
    </location>
</feature>
<dbReference type="EMBL" id="AYRZ02000150">
    <property type="protein sequence ID" value="PHT61465.1"/>
    <property type="molecule type" value="Genomic_DNA"/>
</dbReference>
<reference evidence="2 3" key="1">
    <citation type="journal article" date="2014" name="Nat. Genet.">
        <title>Genome sequence of the hot pepper provides insights into the evolution of pungency in Capsicum species.</title>
        <authorList>
            <person name="Kim S."/>
            <person name="Park M."/>
            <person name="Yeom S.I."/>
            <person name="Kim Y.M."/>
            <person name="Lee J.M."/>
            <person name="Lee H.A."/>
            <person name="Seo E."/>
            <person name="Choi J."/>
            <person name="Cheong K."/>
            <person name="Kim K.T."/>
            <person name="Jung K."/>
            <person name="Lee G.W."/>
            <person name="Oh S.K."/>
            <person name="Bae C."/>
            <person name="Kim S.B."/>
            <person name="Lee H.Y."/>
            <person name="Kim S.Y."/>
            <person name="Kim M.S."/>
            <person name="Kang B.C."/>
            <person name="Jo Y.D."/>
            <person name="Yang H.B."/>
            <person name="Jeong H.J."/>
            <person name="Kang W.H."/>
            <person name="Kwon J.K."/>
            <person name="Shin C."/>
            <person name="Lim J.Y."/>
            <person name="Park J.H."/>
            <person name="Huh J.H."/>
            <person name="Kim J.S."/>
            <person name="Kim B.D."/>
            <person name="Cohen O."/>
            <person name="Paran I."/>
            <person name="Suh M.C."/>
            <person name="Lee S.B."/>
            <person name="Kim Y.K."/>
            <person name="Shin Y."/>
            <person name="Noh S.J."/>
            <person name="Park J."/>
            <person name="Seo Y.S."/>
            <person name="Kwon S.Y."/>
            <person name="Kim H.A."/>
            <person name="Park J.M."/>
            <person name="Kim H.J."/>
            <person name="Choi S.B."/>
            <person name="Bosland P.W."/>
            <person name="Reeves G."/>
            <person name="Jo S.H."/>
            <person name="Lee B.W."/>
            <person name="Cho H.T."/>
            <person name="Choi H.S."/>
            <person name="Lee M.S."/>
            <person name="Yu Y."/>
            <person name="Do Choi Y."/>
            <person name="Park B.S."/>
            <person name="van Deynze A."/>
            <person name="Ashrafi H."/>
            <person name="Hill T."/>
            <person name="Kim W.T."/>
            <person name="Pai H.S."/>
            <person name="Ahn H.K."/>
            <person name="Yeam I."/>
            <person name="Giovannoni J.J."/>
            <person name="Rose J.K."/>
            <person name="Sorensen I."/>
            <person name="Lee S.J."/>
            <person name="Kim R.W."/>
            <person name="Choi I.Y."/>
            <person name="Choi B.S."/>
            <person name="Lim J.S."/>
            <person name="Lee Y.H."/>
            <person name="Choi D."/>
        </authorList>
    </citation>
    <scope>NUCLEOTIDE SEQUENCE [LARGE SCALE GENOMIC DNA]</scope>
    <source>
        <strain evidence="3">cv. CM334</strain>
    </source>
</reference>
<dbReference type="Gramene" id="PHT61465">
    <property type="protein sequence ID" value="PHT61465"/>
    <property type="gene ID" value="T459_34686"/>
</dbReference>
<evidence type="ECO:0000256" key="1">
    <source>
        <dbReference type="SAM" id="MobiDB-lite"/>
    </source>
</evidence>
<name>A0A2G2XVE2_CAPAN</name>
<evidence type="ECO:0000313" key="2">
    <source>
        <dbReference type="EMBL" id="PHT61465.1"/>
    </source>
</evidence>
<dbReference type="AlphaFoldDB" id="A0A2G2XVE2"/>
<reference evidence="2 3" key="2">
    <citation type="journal article" date="2017" name="Genome Biol.">
        <title>New reference genome sequences of hot pepper reveal the massive evolution of plant disease-resistance genes by retroduplication.</title>
        <authorList>
            <person name="Kim S."/>
            <person name="Park J."/>
            <person name="Yeom S.I."/>
            <person name="Kim Y.M."/>
            <person name="Seo E."/>
            <person name="Kim K.T."/>
            <person name="Kim M.S."/>
            <person name="Lee J.M."/>
            <person name="Cheong K."/>
            <person name="Shin H.S."/>
            <person name="Kim S.B."/>
            <person name="Han K."/>
            <person name="Lee J."/>
            <person name="Park M."/>
            <person name="Lee H.A."/>
            <person name="Lee H.Y."/>
            <person name="Lee Y."/>
            <person name="Oh S."/>
            <person name="Lee J.H."/>
            <person name="Choi E."/>
            <person name="Choi E."/>
            <person name="Lee S.E."/>
            <person name="Jeon J."/>
            <person name="Kim H."/>
            <person name="Choi G."/>
            <person name="Song H."/>
            <person name="Lee J."/>
            <person name="Lee S.C."/>
            <person name="Kwon J.K."/>
            <person name="Lee H.Y."/>
            <person name="Koo N."/>
            <person name="Hong Y."/>
            <person name="Kim R.W."/>
            <person name="Kang W.H."/>
            <person name="Huh J.H."/>
            <person name="Kang B.C."/>
            <person name="Yang T.J."/>
            <person name="Lee Y.H."/>
            <person name="Bennetzen J.L."/>
            <person name="Choi D."/>
        </authorList>
    </citation>
    <scope>NUCLEOTIDE SEQUENCE [LARGE SCALE GENOMIC DNA]</scope>
    <source>
        <strain evidence="3">cv. CM334</strain>
    </source>
</reference>
<gene>
    <name evidence="2" type="ORF">T459_34686</name>
</gene>
<comment type="caution">
    <text evidence="2">The sequence shown here is derived from an EMBL/GenBank/DDBJ whole genome shotgun (WGS) entry which is preliminary data.</text>
</comment>
<evidence type="ECO:0000313" key="3">
    <source>
        <dbReference type="Proteomes" id="UP000222542"/>
    </source>
</evidence>
<keyword evidence="3" id="KW-1185">Reference proteome</keyword>
<organism evidence="2 3">
    <name type="scientific">Capsicum annuum</name>
    <name type="common">Capsicum pepper</name>
    <dbReference type="NCBI Taxonomy" id="4072"/>
    <lineage>
        <taxon>Eukaryota</taxon>
        <taxon>Viridiplantae</taxon>
        <taxon>Streptophyta</taxon>
        <taxon>Embryophyta</taxon>
        <taxon>Tracheophyta</taxon>
        <taxon>Spermatophyta</taxon>
        <taxon>Magnoliopsida</taxon>
        <taxon>eudicotyledons</taxon>
        <taxon>Gunneridae</taxon>
        <taxon>Pentapetalae</taxon>
        <taxon>asterids</taxon>
        <taxon>lamiids</taxon>
        <taxon>Solanales</taxon>
        <taxon>Solanaceae</taxon>
        <taxon>Solanoideae</taxon>
        <taxon>Capsiceae</taxon>
        <taxon>Capsicum</taxon>
    </lineage>
</organism>
<proteinExistence type="predicted"/>